<protein>
    <submittedName>
        <fullName evidence="2">Uncharacterized protein</fullName>
    </submittedName>
</protein>
<dbReference type="EMBL" id="HACG01014786">
    <property type="protein sequence ID" value="CEK61651.1"/>
    <property type="molecule type" value="Transcribed_RNA"/>
</dbReference>
<organism evidence="2">
    <name type="scientific">Arion vulgaris</name>
    <dbReference type="NCBI Taxonomy" id="1028688"/>
    <lineage>
        <taxon>Eukaryota</taxon>
        <taxon>Metazoa</taxon>
        <taxon>Spiralia</taxon>
        <taxon>Lophotrochozoa</taxon>
        <taxon>Mollusca</taxon>
        <taxon>Gastropoda</taxon>
        <taxon>Heterobranchia</taxon>
        <taxon>Euthyneura</taxon>
        <taxon>Panpulmonata</taxon>
        <taxon>Eupulmonata</taxon>
        <taxon>Stylommatophora</taxon>
        <taxon>Helicina</taxon>
        <taxon>Arionoidea</taxon>
        <taxon>Arionidae</taxon>
        <taxon>Arion</taxon>
    </lineage>
</organism>
<feature type="coiled-coil region" evidence="1">
    <location>
        <begin position="15"/>
        <end position="49"/>
    </location>
</feature>
<dbReference type="AlphaFoldDB" id="A0A0B6Z150"/>
<keyword evidence="1" id="KW-0175">Coiled coil</keyword>
<feature type="non-terminal residue" evidence="2">
    <location>
        <position position="1"/>
    </location>
</feature>
<accession>A0A0B6Z150</accession>
<evidence type="ECO:0000313" key="2">
    <source>
        <dbReference type="EMBL" id="CEK61651.1"/>
    </source>
</evidence>
<gene>
    <name evidence="2" type="primary">ORF42862</name>
</gene>
<reference evidence="2" key="1">
    <citation type="submission" date="2014-12" db="EMBL/GenBank/DDBJ databases">
        <title>Insight into the proteome of Arion vulgaris.</title>
        <authorList>
            <person name="Aradska J."/>
            <person name="Bulat T."/>
            <person name="Smidak R."/>
            <person name="Sarate P."/>
            <person name="Gangsoo J."/>
            <person name="Sialana F."/>
            <person name="Bilban M."/>
            <person name="Lubec G."/>
        </authorList>
    </citation>
    <scope>NUCLEOTIDE SEQUENCE</scope>
    <source>
        <tissue evidence="2">Skin</tissue>
    </source>
</reference>
<feature type="coiled-coil region" evidence="1">
    <location>
        <begin position="88"/>
        <end position="192"/>
    </location>
</feature>
<name>A0A0B6Z150_9EUPU</name>
<sequence>KQLTFASTEKYEKRIAEYKDYKSKLELTVENLQNTLDSWDADRDVQEQEISTILQQSASYRTKMEEMSKELKVLRQIKAITQPEREYLQDLRNTNQFLEAEKQLYLEAITDYRTRLETEMELSISNNNLIDALRSNNTELQQSNDQLLSDLQIVGETLQMKTTDIDMSWTAMENLQERMDSALTSLQEKLNTEVKQGSLAEDRFATQKTPSSKFYESSFVFEILSAVKSHPKKPHSPTSSLSHQGMSELHISSSALDFENFPAKVDRPVETKLKQSNILYGSLQLRHDVEA</sequence>
<proteinExistence type="predicted"/>
<evidence type="ECO:0000256" key="1">
    <source>
        <dbReference type="SAM" id="Coils"/>
    </source>
</evidence>
<feature type="non-terminal residue" evidence="2">
    <location>
        <position position="291"/>
    </location>
</feature>